<dbReference type="Pfam" id="PF01068">
    <property type="entry name" value="DNA_ligase_A_M"/>
    <property type="match status" value="1"/>
</dbReference>
<dbReference type="Pfam" id="PF04679">
    <property type="entry name" value="DNA_ligase_A_C"/>
    <property type="match status" value="1"/>
</dbReference>
<dbReference type="GO" id="GO:0016874">
    <property type="term" value="F:ligase activity"/>
    <property type="evidence" value="ECO:0007669"/>
    <property type="project" value="UniProtKB-KW"/>
</dbReference>
<name>A0ABV8LR96_9ACTN</name>
<dbReference type="Gene3D" id="3.30.1490.70">
    <property type="match status" value="1"/>
</dbReference>
<evidence type="ECO:0000313" key="6">
    <source>
        <dbReference type="EMBL" id="MFC4132852.1"/>
    </source>
</evidence>
<dbReference type="InterPro" id="IPR012340">
    <property type="entry name" value="NA-bd_OB-fold"/>
</dbReference>
<dbReference type="EMBL" id="JBHSAY010000009">
    <property type="protein sequence ID" value="MFC4132852.1"/>
    <property type="molecule type" value="Genomic_DNA"/>
</dbReference>
<evidence type="ECO:0000313" key="7">
    <source>
        <dbReference type="Proteomes" id="UP001595816"/>
    </source>
</evidence>
<dbReference type="SUPFAM" id="SSF56091">
    <property type="entry name" value="DNA ligase/mRNA capping enzyme, catalytic domain"/>
    <property type="match status" value="1"/>
</dbReference>
<dbReference type="SUPFAM" id="SSF50249">
    <property type="entry name" value="Nucleic acid-binding proteins"/>
    <property type="match status" value="1"/>
</dbReference>
<dbReference type="InterPro" id="IPR012309">
    <property type="entry name" value="DNA_ligase_ATP-dep_C"/>
</dbReference>
<evidence type="ECO:0000256" key="1">
    <source>
        <dbReference type="ARBA" id="ARBA00007572"/>
    </source>
</evidence>
<evidence type="ECO:0000259" key="5">
    <source>
        <dbReference type="PROSITE" id="PS50160"/>
    </source>
</evidence>
<proteinExistence type="inferred from homology"/>
<dbReference type="Proteomes" id="UP001595816">
    <property type="component" value="Unassembled WGS sequence"/>
</dbReference>
<evidence type="ECO:0000256" key="3">
    <source>
        <dbReference type="ARBA" id="ARBA00022598"/>
    </source>
</evidence>
<dbReference type="RefSeq" id="WP_253752407.1">
    <property type="nucleotide sequence ID" value="NZ_JAMZDZ010000001.1"/>
</dbReference>
<dbReference type="PANTHER" id="PTHR45674">
    <property type="entry name" value="DNA LIGASE 1/3 FAMILY MEMBER"/>
    <property type="match status" value="1"/>
</dbReference>
<comment type="caution">
    <text evidence="6">The sequence shown here is derived from an EMBL/GenBank/DDBJ whole genome shotgun (WGS) entry which is preliminary data.</text>
</comment>
<dbReference type="PROSITE" id="PS50160">
    <property type="entry name" value="DNA_LIGASE_A3"/>
    <property type="match status" value="1"/>
</dbReference>
<dbReference type="InterPro" id="IPR012310">
    <property type="entry name" value="DNA_ligase_ATP-dep_cent"/>
</dbReference>
<accession>A0ABV8LR96</accession>
<dbReference type="Gene3D" id="2.40.50.140">
    <property type="entry name" value="Nucleic acid-binding proteins"/>
    <property type="match status" value="1"/>
</dbReference>
<dbReference type="InterPro" id="IPR014146">
    <property type="entry name" value="LigD_ligase_dom"/>
</dbReference>
<dbReference type="InterPro" id="IPR050191">
    <property type="entry name" value="ATP-dep_DNA_ligase"/>
</dbReference>
<reference evidence="7" key="1">
    <citation type="journal article" date="2019" name="Int. J. Syst. Evol. Microbiol.">
        <title>The Global Catalogue of Microorganisms (GCM) 10K type strain sequencing project: providing services to taxonomists for standard genome sequencing and annotation.</title>
        <authorList>
            <consortium name="The Broad Institute Genomics Platform"/>
            <consortium name="The Broad Institute Genome Sequencing Center for Infectious Disease"/>
            <person name="Wu L."/>
            <person name="Ma J."/>
        </authorList>
    </citation>
    <scope>NUCLEOTIDE SEQUENCE [LARGE SCALE GENOMIC DNA]</scope>
    <source>
        <strain evidence="7">CGMCC 4.7289</strain>
    </source>
</reference>
<dbReference type="EC" id="6.5.1.1" evidence="2"/>
<keyword evidence="7" id="KW-1185">Reference proteome</keyword>
<dbReference type="PANTHER" id="PTHR45674:SF4">
    <property type="entry name" value="DNA LIGASE 1"/>
    <property type="match status" value="1"/>
</dbReference>
<dbReference type="CDD" id="cd07971">
    <property type="entry name" value="OBF_DNA_ligase_LigD"/>
    <property type="match status" value="1"/>
</dbReference>
<organism evidence="6 7">
    <name type="scientific">Hamadaea flava</name>
    <dbReference type="NCBI Taxonomy" id="1742688"/>
    <lineage>
        <taxon>Bacteria</taxon>
        <taxon>Bacillati</taxon>
        <taxon>Actinomycetota</taxon>
        <taxon>Actinomycetes</taxon>
        <taxon>Micromonosporales</taxon>
        <taxon>Micromonosporaceae</taxon>
        <taxon>Hamadaea</taxon>
    </lineage>
</organism>
<protein>
    <recommendedName>
        <fullName evidence="2">DNA ligase (ATP)</fullName>
        <ecNumber evidence="2">6.5.1.1</ecNumber>
    </recommendedName>
</protein>
<dbReference type="Gene3D" id="3.30.470.30">
    <property type="entry name" value="DNA ligase/mRNA capping enzyme"/>
    <property type="match status" value="1"/>
</dbReference>
<comment type="catalytic activity">
    <reaction evidence="4">
        <text>ATP + (deoxyribonucleotide)n-3'-hydroxyl + 5'-phospho-(deoxyribonucleotide)m = (deoxyribonucleotide)n+m + AMP + diphosphate.</text>
        <dbReference type="EC" id="6.5.1.1"/>
    </reaction>
</comment>
<feature type="domain" description="ATP-dependent DNA ligase family profile" evidence="5">
    <location>
        <begin position="108"/>
        <end position="230"/>
    </location>
</feature>
<evidence type="ECO:0000256" key="2">
    <source>
        <dbReference type="ARBA" id="ARBA00012727"/>
    </source>
</evidence>
<dbReference type="NCBIfam" id="TIGR02779">
    <property type="entry name" value="NHEJ_ligase_lig"/>
    <property type="match status" value="1"/>
</dbReference>
<evidence type="ECO:0000256" key="4">
    <source>
        <dbReference type="ARBA" id="ARBA00034003"/>
    </source>
</evidence>
<sequence length="322" mass="35306">MSTSRPSWPPAVDPMLATAGPIPQGPGWAFEFKWDGIRAVASTSSTGGLRLVSRNNLDLTSSYPELAELGAYRSITLDGEIVALDPATGAPSFAMLQRRMHVSRPSAALVAAVPVRYFAFDLLYRRTALLSKPWTQRREGLEGLGLAGNALAVPPYFLGDGDDVQAAARQQRLEGVVAKRTDGVYEPGRRSRGWIKTPLFATAEAVVCGYTAGEGRRAGSLGALLLGAYDGDGRLRFIGRVGTGFSDKVLDQLMSLLKPLLRETSPYDEEVPRMYARKARWVEPDLVGEIVYRNVTPDGRLRHPSWRGLRPERRPAEARITW</sequence>
<dbReference type="CDD" id="cd07906">
    <property type="entry name" value="Adenylation_DNA_ligase_LigD_LigC"/>
    <property type="match status" value="1"/>
</dbReference>
<keyword evidence="3 6" id="KW-0436">Ligase</keyword>
<comment type="similarity">
    <text evidence="1">Belongs to the ATP-dependent DNA ligase family.</text>
</comment>
<gene>
    <name evidence="6" type="primary">ligD</name>
    <name evidence="6" type="ORF">ACFOZ4_19765</name>
</gene>